<dbReference type="PANTHER" id="PTHR46580:SF4">
    <property type="entry name" value="ATP_GTP-BINDING PROTEIN"/>
    <property type="match status" value="1"/>
</dbReference>
<comment type="caution">
    <text evidence="3">The sequence shown here is derived from an EMBL/GenBank/DDBJ whole genome shotgun (WGS) entry which is preliminary data.</text>
</comment>
<sequence length="443" mass="50491">MSESENENNFGQFTLPETESSLFHRKKKLIFIIIAVLIVITTTIIIISVIFTKKTKPTINSTTIDTSITETTTISTEATTILTTSTDSNPTTINEWYPTLFLLKRYEFTHSYFQSMVIVDVNEDNHADIVIGDRANSHLIIFLNSANNQFNNGIPHDIDFGICYLFEADMNNDNKIDFIGFQGGSSTLMIIIYNTGNGTFNRTKTLKMNSKIKYIDLADINQDNYIDIVVVYSGIPGVYIVFNMANGNFSNETRYEMKDLVNRFKVLNIHDNQRFNLILGYNDGNVSILFGNHNKSFIDEVNYSPESLVHTILLNDIDNDNNTDIIIGNRDRDFNFQILFKENSDTFYQSFKYPVELDNTFLIKGDLNNDQQSDIILGHNSHQRIGLYFNVGNRTFINSTIYSTDFEPQNAQLVDINNDGHMEIILIGTDSIVSYIEILSINP</sequence>
<dbReference type="InterPro" id="IPR028994">
    <property type="entry name" value="Integrin_alpha_N"/>
</dbReference>
<dbReference type="InterPro" id="IPR013517">
    <property type="entry name" value="FG-GAP"/>
</dbReference>
<feature type="transmembrane region" description="Helical" evidence="2">
    <location>
        <begin position="29"/>
        <end position="51"/>
    </location>
</feature>
<evidence type="ECO:0000256" key="1">
    <source>
        <dbReference type="ARBA" id="ARBA00022729"/>
    </source>
</evidence>
<dbReference type="AlphaFoldDB" id="A0A819L4N4"/>
<dbReference type="PANTHER" id="PTHR46580">
    <property type="entry name" value="SENSOR KINASE-RELATED"/>
    <property type="match status" value="1"/>
</dbReference>
<keyword evidence="2" id="KW-0472">Membrane</keyword>
<dbReference type="Proteomes" id="UP000663868">
    <property type="component" value="Unassembled WGS sequence"/>
</dbReference>
<evidence type="ECO:0000256" key="2">
    <source>
        <dbReference type="SAM" id="Phobius"/>
    </source>
</evidence>
<keyword evidence="2" id="KW-1133">Transmembrane helix</keyword>
<name>A0A819L4N4_9BILA</name>
<evidence type="ECO:0000313" key="4">
    <source>
        <dbReference type="Proteomes" id="UP000663868"/>
    </source>
</evidence>
<evidence type="ECO:0000313" key="3">
    <source>
        <dbReference type="EMBL" id="CAF3954818.1"/>
    </source>
</evidence>
<dbReference type="Gene3D" id="2.130.10.130">
    <property type="entry name" value="Integrin alpha, N-terminal"/>
    <property type="match status" value="1"/>
</dbReference>
<dbReference type="SUPFAM" id="SSF69318">
    <property type="entry name" value="Integrin alpha N-terminal domain"/>
    <property type="match status" value="1"/>
</dbReference>
<gene>
    <name evidence="3" type="ORF">KXQ929_LOCUS25830</name>
</gene>
<organism evidence="3 4">
    <name type="scientific">Adineta steineri</name>
    <dbReference type="NCBI Taxonomy" id="433720"/>
    <lineage>
        <taxon>Eukaryota</taxon>
        <taxon>Metazoa</taxon>
        <taxon>Spiralia</taxon>
        <taxon>Gnathifera</taxon>
        <taxon>Rotifera</taxon>
        <taxon>Eurotatoria</taxon>
        <taxon>Bdelloidea</taxon>
        <taxon>Adinetida</taxon>
        <taxon>Adinetidae</taxon>
        <taxon>Adineta</taxon>
    </lineage>
</organism>
<keyword evidence="1" id="KW-0732">Signal</keyword>
<reference evidence="3" key="1">
    <citation type="submission" date="2021-02" db="EMBL/GenBank/DDBJ databases">
        <authorList>
            <person name="Nowell W R."/>
        </authorList>
    </citation>
    <scope>NUCLEOTIDE SEQUENCE</scope>
</reference>
<protein>
    <submittedName>
        <fullName evidence="3">Uncharacterized protein</fullName>
    </submittedName>
</protein>
<proteinExistence type="predicted"/>
<dbReference type="EMBL" id="CAJOBB010002276">
    <property type="protein sequence ID" value="CAF3954818.1"/>
    <property type="molecule type" value="Genomic_DNA"/>
</dbReference>
<dbReference type="Pfam" id="PF13517">
    <property type="entry name" value="FG-GAP_3"/>
    <property type="match status" value="2"/>
</dbReference>
<accession>A0A819L4N4</accession>
<keyword evidence="2" id="KW-0812">Transmembrane</keyword>